<sequence>MGYGHKGGLVHSLLFTDECAMNVPMRKGRWVWRREKEQHHIKKVRPKFKKLGSCMVWGGISGLGQGPLLLWKHGKPGIGVRGQLIGGWGTLNAESYCQRVFPLIWDHIVANPEQLLVEDNSSVHNAAEVLA</sequence>
<keyword evidence="2" id="KW-1185">Reference proteome</keyword>
<accession>A0AAD6IWM5</accession>
<reference evidence="1" key="1">
    <citation type="submission" date="2023-01" db="EMBL/GenBank/DDBJ databases">
        <title>The chitinases involved in constricting ring structure development in the nematode-trapping fungus Drechslerella dactyloides.</title>
        <authorList>
            <person name="Wang R."/>
            <person name="Zhang L."/>
            <person name="Tang P."/>
            <person name="Li S."/>
            <person name="Liang L."/>
        </authorList>
    </citation>
    <scope>NUCLEOTIDE SEQUENCE</scope>
    <source>
        <strain evidence="1">YMF1.00031</strain>
    </source>
</reference>
<organism evidence="1 2">
    <name type="scientific">Drechslerella dactyloides</name>
    <name type="common">Nematode-trapping fungus</name>
    <name type="synonym">Arthrobotrys dactyloides</name>
    <dbReference type="NCBI Taxonomy" id="74499"/>
    <lineage>
        <taxon>Eukaryota</taxon>
        <taxon>Fungi</taxon>
        <taxon>Dikarya</taxon>
        <taxon>Ascomycota</taxon>
        <taxon>Pezizomycotina</taxon>
        <taxon>Orbiliomycetes</taxon>
        <taxon>Orbiliales</taxon>
        <taxon>Orbiliaceae</taxon>
        <taxon>Drechslerella</taxon>
    </lineage>
</organism>
<comment type="caution">
    <text evidence="1">The sequence shown here is derived from an EMBL/GenBank/DDBJ whole genome shotgun (WGS) entry which is preliminary data.</text>
</comment>
<evidence type="ECO:0008006" key="3">
    <source>
        <dbReference type="Google" id="ProtNLM"/>
    </source>
</evidence>
<dbReference type="InterPro" id="IPR036397">
    <property type="entry name" value="RNaseH_sf"/>
</dbReference>
<dbReference type="AlphaFoldDB" id="A0AAD6IWM5"/>
<evidence type="ECO:0000313" key="2">
    <source>
        <dbReference type="Proteomes" id="UP001221413"/>
    </source>
</evidence>
<evidence type="ECO:0000313" key="1">
    <source>
        <dbReference type="EMBL" id="KAJ6258076.1"/>
    </source>
</evidence>
<dbReference type="Gene3D" id="3.30.420.10">
    <property type="entry name" value="Ribonuclease H-like superfamily/Ribonuclease H"/>
    <property type="match status" value="1"/>
</dbReference>
<name>A0AAD6IWM5_DREDA</name>
<gene>
    <name evidence="1" type="ORF">Dda_6989</name>
</gene>
<dbReference type="Proteomes" id="UP001221413">
    <property type="component" value="Unassembled WGS sequence"/>
</dbReference>
<dbReference type="GO" id="GO:0003676">
    <property type="term" value="F:nucleic acid binding"/>
    <property type="evidence" value="ECO:0007669"/>
    <property type="project" value="InterPro"/>
</dbReference>
<proteinExistence type="predicted"/>
<dbReference type="EMBL" id="JAQGDS010000009">
    <property type="protein sequence ID" value="KAJ6258076.1"/>
    <property type="molecule type" value="Genomic_DNA"/>
</dbReference>
<protein>
    <recommendedName>
        <fullName evidence="3">Tc1-like transposase DDE domain-containing protein</fullName>
    </recommendedName>
</protein>